<organism evidence="1 2">
    <name type="scientific">Linnemannia gamsii</name>
    <dbReference type="NCBI Taxonomy" id="64522"/>
    <lineage>
        <taxon>Eukaryota</taxon>
        <taxon>Fungi</taxon>
        <taxon>Fungi incertae sedis</taxon>
        <taxon>Mucoromycota</taxon>
        <taxon>Mortierellomycotina</taxon>
        <taxon>Mortierellomycetes</taxon>
        <taxon>Mortierellales</taxon>
        <taxon>Mortierellaceae</taxon>
        <taxon>Linnemannia</taxon>
    </lineage>
</organism>
<reference evidence="1 2" key="1">
    <citation type="journal article" date="2020" name="Fungal Divers.">
        <title>Resolving the Mortierellaceae phylogeny through synthesis of multi-gene phylogenetics and phylogenomics.</title>
        <authorList>
            <person name="Vandepol N."/>
            <person name="Liber J."/>
            <person name="Desiro A."/>
            <person name="Na H."/>
            <person name="Kennedy M."/>
            <person name="Barry K."/>
            <person name="Grigoriev I.V."/>
            <person name="Miller A.N."/>
            <person name="O'Donnell K."/>
            <person name="Stajich J.E."/>
            <person name="Bonito G."/>
        </authorList>
    </citation>
    <scope>NUCLEOTIDE SEQUENCE [LARGE SCALE GENOMIC DNA]</scope>
    <source>
        <strain evidence="1 2">AD045</strain>
    </source>
</reference>
<keyword evidence="2" id="KW-1185">Reference proteome</keyword>
<gene>
    <name evidence="1" type="ORF">BGZ96_003845</name>
</gene>
<evidence type="ECO:0000313" key="1">
    <source>
        <dbReference type="EMBL" id="KAG0275324.1"/>
    </source>
</evidence>
<protein>
    <submittedName>
        <fullName evidence="1">Uncharacterized protein</fullName>
    </submittedName>
</protein>
<evidence type="ECO:0000313" key="2">
    <source>
        <dbReference type="Proteomes" id="UP001194696"/>
    </source>
</evidence>
<dbReference type="EMBL" id="JAAAIM010001870">
    <property type="protein sequence ID" value="KAG0275324.1"/>
    <property type="molecule type" value="Genomic_DNA"/>
</dbReference>
<feature type="non-terminal residue" evidence="1">
    <location>
        <position position="180"/>
    </location>
</feature>
<dbReference type="Proteomes" id="UP001194696">
    <property type="component" value="Unassembled WGS sequence"/>
</dbReference>
<sequence length="180" mass="20104">CGPVQLLKVKTLHVDVEQNYFSEILNWLFGAVPALETVVFGEISKSRAKALSRIFRKYCPYLRTVKQTSVYKNFNRTPPQTTGAAYLVGACAPGSLVHASLDSSRIGSRLMEALSMHRDSLGTLELTISDADYLDSFKKLGTILEQYSRLKHLTVYFYVSTCDLQQPSVFLDKLALCQGL</sequence>
<proteinExistence type="predicted"/>
<name>A0ABQ7JIT1_9FUNG</name>
<comment type="caution">
    <text evidence="1">The sequence shown here is derived from an EMBL/GenBank/DDBJ whole genome shotgun (WGS) entry which is preliminary data.</text>
</comment>
<feature type="non-terminal residue" evidence="1">
    <location>
        <position position="1"/>
    </location>
</feature>
<accession>A0ABQ7JIT1</accession>